<dbReference type="InterPro" id="IPR036291">
    <property type="entry name" value="NAD(P)-bd_dom_sf"/>
</dbReference>
<dbReference type="SMART" id="SM00822">
    <property type="entry name" value="PKS_KR"/>
    <property type="match status" value="1"/>
</dbReference>
<evidence type="ECO:0000256" key="2">
    <source>
        <dbReference type="ARBA" id="ARBA00023002"/>
    </source>
</evidence>
<dbReference type="SUPFAM" id="SSF51735">
    <property type="entry name" value="NAD(P)-binding Rossmann-fold domains"/>
    <property type="match status" value="1"/>
</dbReference>
<dbReference type="InterPro" id="IPR002347">
    <property type="entry name" value="SDR_fam"/>
</dbReference>
<comment type="caution">
    <text evidence="4">The sequence shown here is derived from an EMBL/GenBank/DDBJ whole genome shotgun (WGS) entry which is preliminary data.</text>
</comment>
<evidence type="ECO:0000256" key="1">
    <source>
        <dbReference type="ARBA" id="ARBA00006484"/>
    </source>
</evidence>
<dbReference type="PRINTS" id="PR00080">
    <property type="entry name" value="SDRFAMILY"/>
</dbReference>
<feature type="domain" description="Ketoreductase" evidence="3">
    <location>
        <begin position="7"/>
        <end position="196"/>
    </location>
</feature>
<sequence>MGEFSDKLAVVTGGAQGIGRAIGEHLHAAGAQLVLVDINEAKLGDAAAAMRAEHRPSVDTIVADLGNPEAIQRVCEEIAARNVPIDVLVNNAAIERDLPFSQVTSTIFDQIIAVNLRAPLLLSQALASLFSPSGGAIVNISSVHAEHAFPNSIPYACSKAGLVALTRNMALELAPRNIRVNAICPGYIDTAMWDEWLSTVPHPEELARQTTALHPLGRRGVPADVASAAAYFASEQSAWVTGTHLVVDGGLTIRAHP</sequence>
<gene>
    <name evidence="4" type="ORF">ACFPT7_15270</name>
</gene>
<dbReference type="PROSITE" id="PS00061">
    <property type="entry name" value="ADH_SHORT"/>
    <property type="match status" value="1"/>
</dbReference>
<organism evidence="4 5">
    <name type="scientific">Acidicapsa dinghuensis</name>
    <dbReference type="NCBI Taxonomy" id="2218256"/>
    <lineage>
        <taxon>Bacteria</taxon>
        <taxon>Pseudomonadati</taxon>
        <taxon>Acidobacteriota</taxon>
        <taxon>Terriglobia</taxon>
        <taxon>Terriglobales</taxon>
        <taxon>Acidobacteriaceae</taxon>
        <taxon>Acidicapsa</taxon>
    </lineage>
</organism>
<dbReference type="GO" id="GO:0016491">
    <property type="term" value="F:oxidoreductase activity"/>
    <property type="evidence" value="ECO:0007669"/>
    <property type="project" value="UniProtKB-KW"/>
</dbReference>
<dbReference type="PANTHER" id="PTHR43639:SF1">
    <property type="entry name" value="SHORT-CHAIN DEHYDROGENASE_REDUCTASE FAMILY PROTEIN"/>
    <property type="match status" value="1"/>
</dbReference>
<dbReference type="PANTHER" id="PTHR43639">
    <property type="entry name" value="OXIDOREDUCTASE, SHORT-CHAIN DEHYDROGENASE/REDUCTASE FAMILY (AFU_ORTHOLOGUE AFUA_5G02870)"/>
    <property type="match status" value="1"/>
</dbReference>
<name>A0ABW1EK50_9BACT</name>
<evidence type="ECO:0000259" key="3">
    <source>
        <dbReference type="SMART" id="SM00822"/>
    </source>
</evidence>
<dbReference type="InterPro" id="IPR020904">
    <property type="entry name" value="Sc_DH/Rdtase_CS"/>
</dbReference>
<keyword evidence="5" id="KW-1185">Reference proteome</keyword>
<proteinExistence type="inferred from homology"/>
<dbReference type="Proteomes" id="UP001596091">
    <property type="component" value="Unassembled WGS sequence"/>
</dbReference>
<dbReference type="InterPro" id="IPR057326">
    <property type="entry name" value="KR_dom"/>
</dbReference>
<evidence type="ECO:0000313" key="4">
    <source>
        <dbReference type="EMBL" id="MFC5863667.1"/>
    </source>
</evidence>
<dbReference type="NCBIfam" id="NF005559">
    <property type="entry name" value="PRK07231.1"/>
    <property type="match status" value="1"/>
</dbReference>
<dbReference type="Pfam" id="PF13561">
    <property type="entry name" value="adh_short_C2"/>
    <property type="match status" value="1"/>
</dbReference>
<accession>A0ABW1EK50</accession>
<comment type="similarity">
    <text evidence="1">Belongs to the short-chain dehydrogenases/reductases (SDR) family.</text>
</comment>
<reference evidence="5" key="1">
    <citation type="journal article" date="2019" name="Int. J. Syst. Evol. Microbiol.">
        <title>The Global Catalogue of Microorganisms (GCM) 10K type strain sequencing project: providing services to taxonomists for standard genome sequencing and annotation.</title>
        <authorList>
            <consortium name="The Broad Institute Genomics Platform"/>
            <consortium name="The Broad Institute Genome Sequencing Center for Infectious Disease"/>
            <person name="Wu L."/>
            <person name="Ma J."/>
        </authorList>
    </citation>
    <scope>NUCLEOTIDE SEQUENCE [LARGE SCALE GENOMIC DNA]</scope>
    <source>
        <strain evidence="5">JCM 4087</strain>
    </source>
</reference>
<dbReference type="RefSeq" id="WP_263339978.1">
    <property type="nucleotide sequence ID" value="NZ_JAGSYH010000005.1"/>
</dbReference>
<keyword evidence="2 4" id="KW-0560">Oxidoreductase</keyword>
<protein>
    <submittedName>
        <fullName evidence="4">SDR family NAD(P)-dependent oxidoreductase</fullName>
        <ecNumber evidence="4">1.1.1.-</ecNumber>
    </submittedName>
</protein>
<evidence type="ECO:0000313" key="5">
    <source>
        <dbReference type="Proteomes" id="UP001596091"/>
    </source>
</evidence>
<dbReference type="Gene3D" id="3.40.50.720">
    <property type="entry name" value="NAD(P)-binding Rossmann-like Domain"/>
    <property type="match status" value="1"/>
</dbReference>
<dbReference type="EMBL" id="JBHSPH010000005">
    <property type="protein sequence ID" value="MFC5863667.1"/>
    <property type="molecule type" value="Genomic_DNA"/>
</dbReference>
<dbReference type="CDD" id="cd05233">
    <property type="entry name" value="SDR_c"/>
    <property type="match status" value="1"/>
</dbReference>
<dbReference type="EC" id="1.1.1.-" evidence="4"/>
<dbReference type="PRINTS" id="PR00081">
    <property type="entry name" value="GDHRDH"/>
</dbReference>